<dbReference type="RefSeq" id="WP_175053841.1">
    <property type="nucleotide sequence ID" value="NZ_CADIKC010000011.1"/>
</dbReference>
<name>A0A6J5CIN1_9BURK</name>
<evidence type="ECO:0000256" key="1">
    <source>
        <dbReference type="SAM" id="MobiDB-lite"/>
    </source>
</evidence>
<accession>A0A6J5CIN1</accession>
<dbReference type="EMBL" id="CADIKC010000011">
    <property type="protein sequence ID" value="CAB3736351.1"/>
    <property type="molecule type" value="Genomic_DNA"/>
</dbReference>
<evidence type="ECO:0000313" key="3">
    <source>
        <dbReference type="Proteomes" id="UP000494255"/>
    </source>
</evidence>
<sequence length="198" mass="21350">MSFPLPEAFHPALSADRLSVIASILIAEHFSTATALQSDFDDGYTRGCTRFGRQRNRLKSVALSGEYDWLELRHGGNDLVFMIGGIPCRFAADDPANPTKPAVLDATPFQQDFFGAVESGVPCKFCFVLDGGYADADDPRVVFLGEDSSRVVKCKWVSDTARALHAVAAETPAPKEMGKPRVAPKRPDAGDEDAAVTS</sequence>
<dbReference type="AlphaFoldDB" id="A0A6J5CIN1"/>
<dbReference type="Proteomes" id="UP000494255">
    <property type="component" value="Unassembled WGS sequence"/>
</dbReference>
<keyword evidence="3" id="KW-1185">Reference proteome</keyword>
<reference evidence="2 3" key="1">
    <citation type="submission" date="2020-04" db="EMBL/GenBank/DDBJ databases">
        <authorList>
            <person name="De Canck E."/>
        </authorList>
    </citation>
    <scope>NUCLEOTIDE SEQUENCE [LARGE SCALE GENOMIC DNA]</scope>
    <source>
        <strain evidence="2 3">LMG 24238</strain>
    </source>
</reference>
<proteinExistence type="predicted"/>
<gene>
    <name evidence="2" type="ORF">LMG24238_06221</name>
</gene>
<evidence type="ECO:0000313" key="2">
    <source>
        <dbReference type="EMBL" id="CAB3736351.1"/>
    </source>
</evidence>
<feature type="region of interest" description="Disordered" evidence="1">
    <location>
        <begin position="169"/>
        <end position="198"/>
    </location>
</feature>
<organism evidence="2 3">
    <name type="scientific">Paraburkholderia sediminicola</name>
    <dbReference type="NCBI Taxonomy" id="458836"/>
    <lineage>
        <taxon>Bacteria</taxon>
        <taxon>Pseudomonadati</taxon>
        <taxon>Pseudomonadota</taxon>
        <taxon>Betaproteobacteria</taxon>
        <taxon>Burkholderiales</taxon>
        <taxon>Burkholderiaceae</taxon>
        <taxon>Paraburkholderia</taxon>
    </lineage>
</organism>
<dbReference type="GeneID" id="97044800"/>
<protein>
    <submittedName>
        <fullName evidence="2">Uncharacterized protein</fullName>
    </submittedName>
</protein>